<dbReference type="Pfam" id="PF13087">
    <property type="entry name" value="AAA_12"/>
    <property type="match status" value="1"/>
</dbReference>
<comment type="caution">
    <text evidence="6">The sequence shown here is derived from an EMBL/GenBank/DDBJ whole genome shotgun (WGS) entry which is preliminary data.</text>
</comment>
<evidence type="ECO:0000259" key="2">
    <source>
        <dbReference type="Pfam" id="PF13086"/>
    </source>
</evidence>
<dbReference type="InterPro" id="IPR048966">
    <property type="entry name" value="Aquarius_b-barrel"/>
</dbReference>
<dbReference type="Gene3D" id="3.40.50.300">
    <property type="entry name" value="P-loop containing nucleotide triphosphate hydrolases"/>
    <property type="match status" value="2"/>
</dbReference>
<dbReference type="GO" id="GO:0004386">
    <property type="term" value="F:helicase activity"/>
    <property type="evidence" value="ECO:0007669"/>
    <property type="project" value="InterPro"/>
</dbReference>
<dbReference type="PANTHER" id="PTHR10887:SF5">
    <property type="entry name" value="RNA HELICASE AQUARIUS"/>
    <property type="match status" value="1"/>
</dbReference>
<dbReference type="InterPro" id="IPR032174">
    <property type="entry name" value="Aquarius_N"/>
</dbReference>
<protein>
    <submittedName>
        <fullName evidence="6">ATPase family associated domain-containing protein 12</fullName>
    </submittedName>
</protein>
<evidence type="ECO:0000259" key="3">
    <source>
        <dbReference type="Pfam" id="PF13087"/>
    </source>
</evidence>
<name>A0A833RR92_PHYIN</name>
<reference evidence="6" key="1">
    <citation type="submission" date="2020-04" db="EMBL/GenBank/DDBJ databases">
        <title>Hybrid Assembly of Korean Phytophthora infestans isolates.</title>
        <authorList>
            <person name="Prokchorchik M."/>
            <person name="Lee Y."/>
            <person name="Seo J."/>
            <person name="Cho J.-H."/>
            <person name="Park Y.-E."/>
            <person name="Jang D.-C."/>
            <person name="Im J.-S."/>
            <person name="Choi J.-G."/>
            <person name="Park H.-J."/>
            <person name="Lee G.-B."/>
            <person name="Lee Y.-G."/>
            <person name="Hong S.-Y."/>
            <person name="Cho K."/>
            <person name="Sohn K.H."/>
        </authorList>
    </citation>
    <scope>NUCLEOTIDE SEQUENCE</scope>
    <source>
        <strain evidence="6">KR_1_A1</strain>
    </source>
</reference>
<dbReference type="InterPro" id="IPR041677">
    <property type="entry name" value="DNA2/NAM7_AAA_11"/>
</dbReference>
<feature type="region of interest" description="Disordered" evidence="1">
    <location>
        <begin position="1427"/>
        <end position="1458"/>
    </location>
</feature>
<dbReference type="Pfam" id="PF13086">
    <property type="entry name" value="AAA_11"/>
    <property type="match status" value="1"/>
</dbReference>
<feature type="domain" description="RNA helicase aquarius N-terminal" evidence="4">
    <location>
        <begin position="33"/>
        <end position="433"/>
    </location>
</feature>
<dbReference type="SUPFAM" id="SSF52540">
    <property type="entry name" value="P-loop containing nucleoside triphosphate hydrolases"/>
    <property type="match status" value="1"/>
</dbReference>
<organism evidence="6 7">
    <name type="scientific">Phytophthora infestans</name>
    <name type="common">Potato late blight agent</name>
    <name type="synonym">Botrytis infestans</name>
    <dbReference type="NCBI Taxonomy" id="4787"/>
    <lineage>
        <taxon>Eukaryota</taxon>
        <taxon>Sar</taxon>
        <taxon>Stramenopiles</taxon>
        <taxon>Oomycota</taxon>
        <taxon>Peronosporomycetes</taxon>
        <taxon>Peronosporales</taxon>
        <taxon>Peronosporaceae</taxon>
        <taxon>Phytophthora</taxon>
    </lineage>
</organism>
<accession>A0A833RR92</accession>
<dbReference type="InterPro" id="IPR027417">
    <property type="entry name" value="P-loop_NTPase"/>
</dbReference>
<dbReference type="Proteomes" id="UP000602510">
    <property type="component" value="Unassembled WGS sequence"/>
</dbReference>
<feature type="region of interest" description="Disordered" evidence="1">
    <location>
        <begin position="226"/>
        <end position="247"/>
    </location>
</feature>
<dbReference type="GO" id="GO:0071013">
    <property type="term" value="C:catalytic step 2 spliceosome"/>
    <property type="evidence" value="ECO:0007669"/>
    <property type="project" value="TreeGrafter"/>
</dbReference>
<sequence length="1475" mass="163617">MSRRAASSAPTGAVSSTLTVYDLATKILERNSSKESLDAVAKLYVEFLGESSDDERTLTCLRELDAMNFLEGALWPLADAVSSVHDCRHHVKKAWIVSVLLLVCFRAREGDVLSSGDRSSGIWTFLKEEGAALTTFTTTLWTALADTEAGDDAAKWTLKEQTALIQFLITSFQSLDVPQVAASVLQMTSLPLWTAMSPTQRALEFQTYPKLEVRWKRIMAENTFTKTEDKKAPKKNKRRKLEATAETPHHEQTALVYRLDAFFQVLKAPVDDDVSKHEIAQRLRFVAVFLGLLIDLLSQLPTRRFLLTVLRRRHVRTVLRNSALVQHALQWQSLNDRHSLSKQLVLLDACMQFPIDAQTGASIPSREQREQLALHIQALQQCAFAFFRNSCVEELAIAPCGHIADASSFAETLKAIAAADSSRLSALAIAVGVLADQAEADSISDADLIEFFKEEYSVDSTNGTDSLSFNVAVFPTELDIWNGMLNREVKSAPNFKTSESDESMEGAGQTTRDVYSADESNLFPILPLRKLGLQYLNLADHLQRNYELLRFEAAQHIRKDLETAIKQLDAVRALLSSSENNTIFRGFSRSAVPLTSPLQIVKVGKPVLGQTAPASVVAQFDVELTGRHDRKQFDCYQTKEVVFLVTVRATADEGAEIMGFQQQSKETGSFPVNFGIHYVRAGEIMEVTDTAGNAINDENPVGKGTKRVFKLALDGVQYMSDLESGHLDAYEQVNLLVRRKQRENNFKAVLDTVARAWHDANKEELLPDWLHDLFLGYGDPAAALHKSIYKVRAEKQLVVPMGELLLDGEHALEAGGAEKLVNADDETQELNMKEAIAPFTYVEDVCEGTSFIRAYHKKSLSAASPVVSSPIRYTKTQVAAVRTGQCEGLTLVVGPPGTGKTDVAVQLVLNLYRTTPAREKILVVAHSNQALNDFFARILALHVVNEAEIVRMGQPQLANEGGAGGKESEGAFHADFSHDGRVAFLLERRAALLAEVEQMAQWLIKRDAARYAGLAGGSASYSCENALVFYQFHMKTFLEAARDTSKLTSKDDKVAAIVEFFTMRKGVAPNVVDALRQFSLDIESYFAELRRLQPLELLQTPRQRGDLYLIHHARIVAMTCTHAALNHRRITDLGLTFGSLIMEEAAQVSELDSLVPLLLACSNGVTANESKTSSSLKRVMLIGDAKQLPPVVKSLALKNYAHFDQSLFTRLLRLGVPHIALDRQGRSRSELADIYRWRYDDLSTGPKPMLGDLPRVKSESDYQTGNAGFTHVAQFIDLSATSKERQSTPFAYENEEEARFVVALFQYMMGIGYRAEQVAILTTYNAQKELLQRLFRSQGAKSCKVSTVDRYQGQQSDFVLLSTVRSESSVGHLRDVRRASTSFSRARLGLYVVGCRGTLEQAQELKPFLSKLMSIAEKHDGDKATQLALAPSERAGKPTPMKDTTKKTKPKAKSNDVVYVSDRKQLEKVVAELKA</sequence>
<dbReference type="InterPro" id="IPR047187">
    <property type="entry name" value="SF1_C_Upf1"/>
</dbReference>
<dbReference type="EMBL" id="WSZM01000599">
    <property type="protein sequence ID" value="KAF4031197.1"/>
    <property type="molecule type" value="Genomic_DNA"/>
</dbReference>
<dbReference type="InterPro" id="IPR041679">
    <property type="entry name" value="DNA2/NAM7-like_C"/>
</dbReference>
<dbReference type="FunFam" id="3.40.50.300:FF:002863">
    <property type="entry name" value="Pre-mRNA-splicing factor cwf11"/>
    <property type="match status" value="1"/>
</dbReference>
<evidence type="ECO:0000259" key="4">
    <source>
        <dbReference type="Pfam" id="PF16399"/>
    </source>
</evidence>
<keyword evidence="7" id="KW-1185">Reference proteome</keyword>
<dbReference type="GO" id="GO:0003729">
    <property type="term" value="F:mRNA binding"/>
    <property type="evidence" value="ECO:0007669"/>
    <property type="project" value="TreeGrafter"/>
</dbReference>
<dbReference type="Pfam" id="PF16399">
    <property type="entry name" value="Aquarius_N_1st"/>
    <property type="match status" value="1"/>
</dbReference>
<gene>
    <name evidence="6" type="ORF">GN244_ATG16965</name>
</gene>
<feature type="domain" description="DNA2/NAM7 helicase-like C-terminal" evidence="3">
    <location>
        <begin position="1204"/>
        <end position="1395"/>
    </location>
</feature>
<dbReference type="InterPro" id="IPR045055">
    <property type="entry name" value="DNA2/NAM7-like"/>
</dbReference>
<feature type="domain" description="DNA2/NAM7 helicase helicase" evidence="2">
    <location>
        <begin position="877"/>
        <end position="1194"/>
    </location>
</feature>
<evidence type="ECO:0000259" key="5">
    <source>
        <dbReference type="Pfam" id="PF21143"/>
    </source>
</evidence>
<dbReference type="PANTHER" id="PTHR10887">
    <property type="entry name" value="DNA2/NAM7 HELICASE FAMILY"/>
    <property type="match status" value="1"/>
</dbReference>
<evidence type="ECO:0000313" key="6">
    <source>
        <dbReference type="EMBL" id="KAF4031197.1"/>
    </source>
</evidence>
<evidence type="ECO:0000313" key="7">
    <source>
        <dbReference type="Proteomes" id="UP000602510"/>
    </source>
</evidence>
<feature type="domain" description="RNA helicase aquarius beta-barrel" evidence="5">
    <location>
        <begin position="577"/>
        <end position="739"/>
    </location>
</feature>
<dbReference type="CDD" id="cd18808">
    <property type="entry name" value="SF1_C_Upf1"/>
    <property type="match status" value="1"/>
</dbReference>
<dbReference type="Pfam" id="PF21143">
    <property type="entry name" value="Aquarius_N_2nd"/>
    <property type="match status" value="1"/>
</dbReference>
<evidence type="ECO:0000256" key="1">
    <source>
        <dbReference type="SAM" id="MobiDB-lite"/>
    </source>
</evidence>
<proteinExistence type="predicted"/>